<evidence type="ECO:0000313" key="3">
    <source>
        <dbReference type="Proteomes" id="UP000192610"/>
    </source>
</evidence>
<sequence>MALVALSSCFWHGHRIKGNGHLTTETKQFGEIKGVELHASFDVYLTQGSQTGVKIEAEDNILPHIVMNMENDVLNIETEDNIWLQPRKGVRIYVTSPVFNTIKSSGSGNIKSETKITSDKQLTISVSGSSDINLDVDAPEINTHVSGSGGIELTGETKKIYGQVSGSGDIKAMKLMAEEAELNVSGSGNVQVYSSVKLQANVSGSGDVRYKGAAQASTNISGSGSVKKVD</sequence>
<dbReference type="PANTHER" id="PTHR39200:SF1">
    <property type="entry name" value="AUTO-TRANSPORTER ADHESIN HEAD GIN DOMAIN-CONTAINING PROTEIN-RELATED"/>
    <property type="match status" value="1"/>
</dbReference>
<gene>
    <name evidence="2" type="ORF">A4H97_27450</name>
</gene>
<dbReference type="Proteomes" id="UP000192610">
    <property type="component" value="Unassembled WGS sequence"/>
</dbReference>
<evidence type="ECO:0000259" key="1">
    <source>
        <dbReference type="Pfam" id="PF10988"/>
    </source>
</evidence>
<reference evidence="3" key="1">
    <citation type="submission" date="2016-04" db="EMBL/GenBank/DDBJ databases">
        <authorList>
            <person name="Chen L."/>
            <person name="Zhuang W."/>
            <person name="Wang G."/>
        </authorList>
    </citation>
    <scope>NUCLEOTIDE SEQUENCE [LARGE SCALE GENOMIC DNA]</scope>
    <source>
        <strain evidence="3">17621</strain>
    </source>
</reference>
<dbReference type="STRING" id="354355.SAMN05660816_05664"/>
<dbReference type="AlphaFoldDB" id="A0A1V9EZ25"/>
<name>A0A1V9EZ25_9BACT</name>
<organism evidence="2 3">
    <name type="scientific">Niastella yeongjuensis</name>
    <dbReference type="NCBI Taxonomy" id="354355"/>
    <lineage>
        <taxon>Bacteria</taxon>
        <taxon>Pseudomonadati</taxon>
        <taxon>Bacteroidota</taxon>
        <taxon>Chitinophagia</taxon>
        <taxon>Chitinophagales</taxon>
        <taxon>Chitinophagaceae</taxon>
        <taxon>Niastella</taxon>
    </lineage>
</organism>
<comment type="caution">
    <text evidence="2">The sequence shown here is derived from an EMBL/GenBank/DDBJ whole genome shotgun (WGS) entry which is preliminary data.</text>
</comment>
<dbReference type="EMBL" id="LVXG01000011">
    <property type="protein sequence ID" value="OQP51377.1"/>
    <property type="molecule type" value="Genomic_DNA"/>
</dbReference>
<dbReference type="PANTHER" id="PTHR39200">
    <property type="entry name" value="HYPOTHETICAL EXPORTED PROTEIN"/>
    <property type="match status" value="1"/>
</dbReference>
<accession>A0A1V9EZ25</accession>
<proteinExistence type="predicted"/>
<dbReference type="Pfam" id="PF10988">
    <property type="entry name" value="DUF2807"/>
    <property type="match status" value="1"/>
</dbReference>
<protein>
    <recommendedName>
        <fullName evidence="1">Putative auto-transporter adhesin head GIN domain-containing protein</fullName>
    </recommendedName>
</protein>
<dbReference type="InterPro" id="IPR021255">
    <property type="entry name" value="DUF2807"/>
</dbReference>
<feature type="domain" description="Putative auto-transporter adhesin head GIN" evidence="1">
    <location>
        <begin position="34"/>
        <end position="213"/>
    </location>
</feature>
<dbReference type="Gene3D" id="2.160.20.120">
    <property type="match status" value="1"/>
</dbReference>
<keyword evidence="3" id="KW-1185">Reference proteome</keyword>
<evidence type="ECO:0000313" key="2">
    <source>
        <dbReference type="EMBL" id="OQP51377.1"/>
    </source>
</evidence>